<keyword evidence="2" id="KW-1185">Reference proteome</keyword>
<accession>A0ABQ6LXT9</accession>
<dbReference type="Pfam" id="PF06945">
    <property type="entry name" value="DUF1289"/>
    <property type="match status" value="1"/>
</dbReference>
<evidence type="ECO:0000313" key="1">
    <source>
        <dbReference type="EMBL" id="GMG86884.1"/>
    </source>
</evidence>
<evidence type="ECO:0008006" key="3">
    <source>
        <dbReference type="Google" id="ProtNLM"/>
    </source>
</evidence>
<proteinExistence type="predicted"/>
<evidence type="ECO:0000313" key="2">
    <source>
        <dbReference type="Proteomes" id="UP001224392"/>
    </source>
</evidence>
<gene>
    <name evidence="1" type="ORF">MNKW57_12050</name>
</gene>
<dbReference type="RefSeq" id="WP_352176181.1">
    <property type="nucleotide sequence ID" value="NZ_BSYJ01000002.1"/>
</dbReference>
<protein>
    <recommendedName>
        <fullName evidence="3">DUF1289 domain-containing protein</fullName>
    </recommendedName>
</protein>
<dbReference type="Proteomes" id="UP001224392">
    <property type="component" value="Unassembled WGS sequence"/>
</dbReference>
<name>A0ABQ6LXT9_9GAMM</name>
<dbReference type="InterPro" id="IPR010710">
    <property type="entry name" value="DUF1289"/>
</dbReference>
<dbReference type="PANTHER" id="PTHR35175">
    <property type="entry name" value="DUF1289 DOMAIN-CONTAINING PROTEIN"/>
    <property type="match status" value="1"/>
</dbReference>
<dbReference type="PANTHER" id="PTHR35175:SF2">
    <property type="entry name" value="DUF1289 DOMAIN-CONTAINING PROTEIN"/>
    <property type="match status" value="1"/>
</dbReference>
<organism evidence="1 2">
    <name type="scientific">Biformimicrobium ophioploci</name>
    <dbReference type="NCBI Taxonomy" id="3036711"/>
    <lineage>
        <taxon>Bacteria</taxon>
        <taxon>Pseudomonadati</taxon>
        <taxon>Pseudomonadota</taxon>
        <taxon>Gammaproteobacteria</taxon>
        <taxon>Cellvibrionales</taxon>
        <taxon>Microbulbiferaceae</taxon>
        <taxon>Biformimicrobium</taxon>
    </lineage>
</organism>
<dbReference type="EMBL" id="BSYJ01000002">
    <property type="protein sequence ID" value="GMG86884.1"/>
    <property type="molecule type" value="Genomic_DNA"/>
</dbReference>
<reference evidence="1 2" key="1">
    <citation type="submission" date="2023-04" db="EMBL/GenBank/DDBJ databases">
        <title>Marinobulbifer ophiurae gen. nov., sp. Nov., isolate from tissue of brittle star Ophioplocus japonicus.</title>
        <authorList>
            <person name="Kawano K."/>
            <person name="Sawayama S."/>
            <person name="Nakagawa S."/>
        </authorList>
    </citation>
    <scope>NUCLEOTIDE SEQUENCE [LARGE SCALE GENOMIC DNA]</scope>
    <source>
        <strain evidence="1 2">NKW57</strain>
    </source>
</reference>
<sequence>MSVVDKTVKTIDPAVVTVSREKPVKSPCISVCALNEEDICEGCFRTGHEISRWGRMHNDERREVLIACNERARAMGRVW</sequence>
<comment type="caution">
    <text evidence="1">The sequence shown here is derived from an EMBL/GenBank/DDBJ whole genome shotgun (WGS) entry which is preliminary data.</text>
</comment>